<sequence length="125" mass="14128">MGNAAGRMLRPLILYKGKIHIESHFRDTHDTCYIGTNSSGVMDTEVLTDFLGNEFLSSSTCPKNVLFCDEHSSHLSCIPFLVACVEHDKKSGWSFLHLARQLSDSRWIRRCSVSRHDVPAHIVKL</sequence>
<keyword evidence="2" id="KW-1185">Reference proteome</keyword>
<gene>
    <name evidence="1" type="primary">RvY_03942-1</name>
    <name evidence="1" type="synonym">RvY_03942.1</name>
    <name evidence="1" type="ORF">RvY_03942</name>
</gene>
<dbReference type="OrthoDB" id="6773793at2759"/>
<comment type="caution">
    <text evidence="1">The sequence shown here is derived from an EMBL/GenBank/DDBJ whole genome shotgun (WGS) entry which is preliminary data.</text>
</comment>
<organism evidence="1 2">
    <name type="scientific">Ramazzottius varieornatus</name>
    <name type="common">Water bear</name>
    <name type="synonym">Tardigrade</name>
    <dbReference type="NCBI Taxonomy" id="947166"/>
    <lineage>
        <taxon>Eukaryota</taxon>
        <taxon>Metazoa</taxon>
        <taxon>Ecdysozoa</taxon>
        <taxon>Tardigrada</taxon>
        <taxon>Eutardigrada</taxon>
        <taxon>Parachela</taxon>
        <taxon>Hypsibioidea</taxon>
        <taxon>Ramazzottiidae</taxon>
        <taxon>Ramazzottius</taxon>
    </lineage>
</organism>
<name>A0A1D1UZ50_RAMVA</name>
<dbReference type="Proteomes" id="UP000186922">
    <property type="component" value="Unassembled WGS sequence"/>
</dbReference>
<dbReference type="AlphaFoldDB" id="A0A1D1UZ50"/>
<protein>
    <recommendedName>
        <fullName evidence="3">DDE-1 domain-containing protein</fullName>
    </recommendedName>
</protein>
<dbReference type="EMBL" id="BDGG01000002">
    <property type="protein sequence ID" value="GAU91743.1"/>
    <property type="molecule type" value="Genomic_DNA"/>
</dbReference>
<reference evidence="1 2" key="1">
    <citation type="journal article" date="2016" name="Nat. Commun.">
        <title>Extremotolerant tardigrade genome and improved radiotolerance of human cultured cells by tardigrade-unique protein.</title>
        <authorList>
            <person name="Hashimoto T."/>
            <person name="Horikawa D.D."/>
            <person name="Saito Y."/>
            <person name="Kuwahara H."/>
            <person name="Kozuka-Hata H."/>
            <person name="Shin-I T."/>
            <person name="Minakuchi Y."/>
            <person name="Ohishi K."/>
            <person name="Motoyama A."/>
            <person name="Aizu T."/>
            <person name="Enomoto A."/>
            <person name="Kondo K."/>
            <person name="Tanaka S."/>
            <person name="Hara Y."/>
            <person name="Koshikawa S."/>
            <person name="Sagara H."/>
            <person name="Miura T."/>
            <person name="Yokobori S."/>
            <person name="Miyagawa K."/>
            <person name="Suzuki Y."/>
            <person name="Kubo T."/>
            <person name="Oyama M."/>
            <person name="Kohara Y."/>
            <person name="Fujiyama A."/>
            <person name="Arakawa K."/>
            <person name="Katayama T."/>
            <person name="Toyoda A."/>
            <person name="Kunieda T."/>
        </authorList>
    </citation>
    <scope>NUCLEOTIDE SEQUENCE [LARGE SCALE GENOMIC DNA]</scope>
    <source>
        <strain evidence="1 2">YOKOZUNA-1</strain>
    </source>
</reference>
<evidence type="ECO:0008006" key="3">
    <source>
        <dbReference type="Google" id="ProtNLM"/>
    </source>
</evidence>
<accession>A0A1D1UZ50</accession>
<evidence type="ECO:0000313" key="1">
    <source>
        <dbReference type="EMBL" id="GAU91743.1"/>
    </source>
</evidence>
<evidence type="ECO:0000313" key="2">
    <source>
        <dbReference type="Proteomes" id="UP000186922"/>
    </source>
</evidence>
<proteinExistence type="predicted"/>